<evidence type="ECO:0000256" key="2">
    <source>
        <dbReference type="ARBA" id="ARBA00007186"/>
    </source>
</evidence>
<dbReference type="Gene3D" id="2.60.40.1180">
    <property type="entry name" value="Golgi alpha-mannosidase II"/>
    <property type="match status" value="1"/>
</dbReference>
<evidence type="ECO:0000256" key="3">
    <source>
        <dbReference type="ARBA" id="ARBA00012670"/>
    </source>
</evidence>
<dbReference type="EMBL" id="CP031517">
    <property type="protein sequence ID" value="QOS40411.1"/>
    <property type="molecule type" value="Genomic_DNA"/>
</dbReference>
<keyword evidence="5" id="KW-0378">Hydrolase</keyword>
<evidence type="ECO:0000256" key="1">
    <source>
        <dbReference type="ARBA" id="ARBA00001462"/>
    </source>
</evidence>
<sequence length="782" mass="88887">MITITAEKKENAKYTGDLYGIFFEDLNHAADGGLYGELIRNRAFEFCPTDNPSYTHLTAWKKNDGEGEVNLVIETGSPVSQKNPHYLGIDIIAPGENTGVINTGYSKGIPAEAGKIYDFSFYARREQMTDKKIKVQLVSKDGKAHAQSEFFITDRWQKYEAELSPDKTDDEYNLLISAEGRGKVYIDFVSLFPRETFNGRKNGLRKDLAEKLKELKPAFLRFPGGCLVHDGSLNSEEHDSQYRWKNSIGRIEDRPSRRNNWGYNQSLGLGFYEYFLLCEDIGAKPLPVLPAGYDPHHFRACSMDKMQEFIQDALDLVEFANGTPDTTWGKIRTEMGHEKPFNLEYLGIGNEEVGEDFPPRFKIIRDAVKEKYPELKIIGSSGPFAEGSEFELGWNKAKEFKADLVDEHYYMAPEWFIENARRYMNYKAEGPHVFLGEYASWGNTWKNALYEAAFMTFLEKAPAVHLACYAPLFCHTDYVNWKPDMIWFNSTSSITSANYEIQKLFMHNTGDTLVNTVSSADGKTLLKDESPDSIPGKIYLSFNTASVFYSDIILTEIKDDGKISRSKKIKDCTVNASNRKVSIGKIKSKKWKLTLNAKELSAKQGFRIYFGETKNRRFLWEIGGWQNQDSAVCEEINGKSSCLHQHRIIVQRNTDYKLTLECDGKKIKAYINGVLFHDTESKPFAPELLYQSLTEDDEYFYFKSVNVLESGQEVSVSLEGTGCSAAAAEMTLYEGFPMDAENTFEKPFSFKPKKGTVSLKDNHLIFTMPAFSAAAFKIKKQQ</sequence>
<dbReference type="Gene3D" id="3.20.20.80">
    <property type="entry name" value="Glycosidases"/>
    <property type="match status" value="1"/>
</dbReference>
<dbReference type="Pfam" id="PF06964">
    <property type="entry name" value="Alpha-L-AF_C"/>
    <property type="match status" value="1"/>
</dbReference>
<keyword evidence="4" id="KW-0732">Signal</keyword>
<dbReference type="Pfam" id="PF02018">
    <property type="entry name" value="CBM_4_9"/>
    <property type="match status" value="1"/>
</dbReference>
<dbReference type="Gene3D" id="2.60.120.260">
    <property type="entry name" value="Galactose-binding domain-like"/>
    <property type="match status" value="1"/>
</dbReference>
<dbReference type="Proteomes" id="UP000578697">
    <property type="component" value="Unassembled WGS sequence"/>
</dbReference>
<dbReference type="SUPFAM" id="SSF51445">
    <property type="entry name" value="(Trans)glycosidases"/>
    <property type="match status" value="1"/>
</dbReference>
<dbReference type="InterPro" id="IPR003305">
    <property type="entry name" value="CenC_carb-bd"/>
</dbReference>
<evidence type="ECO:0000259" key="7">
    <source>
        <dbReference type="SMART" id="SM00813"/>
    </source>
</evidence>
<dbReference type="InterPro" id="IPR008979">
    <property type="entry name" value="Galactose-bd-like_sf"/>
</dbReference>
<evidence type="ECO:0000256" key="6">
    <source>
        <dbReference type="ARBA" id="ARBA00023180"/>
    </source>
</evidence>
<dbReference type="Gene3D" id="2.60.120.560">
    <property type="entry name" value="Exo-inulinase, domain 1"/>
    <property type="match status" value="1"/>
</dbReference>
<evidence type="ECO:0000313" key="11">
    <source>
        <dbReference type="Proteomes" id="UP000593591"/>
    </source>
</evidence>
<proteinExistence type="inferred from homology"/>
<feature type="domain" description="Alpha-L-arabinofuranosidase C-terminal" evidence="7">
    <location>
        <begin position="436"/>
        <end position="772"/>
    </location>
</feature>
<reference evidence="8 10" key="2">
    <citation type="submission" date="2020-08" db="EMBL/GenBank/DDBJ databases">
        <title>Genomic Encyclopedia of Type Strains, Phase IV (KMG-IV): sequencing the most valuable type-strain genomes for metagenomic binning, comparative biology and taxonomic classification.</title>
        <authorList>
            <person name="Goeker M."/>
        </authorList>
    </citation>
    <scope>NUCLEOTIDE SEQUENCE [LARGE SCALE GENOMIC DNA]</scope>
    <source>
        <strain evidence="8 10">DSM 103679</strain>
    </source>
</reference>
<name>A0A840SAP1_9SPIR</name>
<dbReference type="Proteomes" id="UP000593591">
    <property type="component" value="Chromosome"/>
</dbReference>
<comment type="catalytic activity">
    <reaction evidence="1">
        <text>Hydrolysis of terminal non-reducing alpha-L-arabinofuranoside residues in alpha-L-arabinosides.</text>
        <dbReference type="EC" id="3.2.1.55"/>
    </reaction>
</comment>
<keyword evidence="10" id="KW-1185">Reference proteome</keyword>
<protein>
    <recommendedName>
        <fullName evidence="3">non-reducing end alpha-L-arabinofuranosidase</fullName>
        <ecNumber evidence="3">3.2.1.55</ecNumber>
    </recommendedName>
</protein>
<evidence type="ECO:0000313" key="8">
    <source>
        <dbReference type="EMBL" id="MBB5217865.1"/>
    </source>
</evidence>
<gene>
    <name evidence="9" type="ORF">DYE49_08060</name>
    <name evidence="8" type="ORF">HNP77_000209</name>
</gene>
<keyword evidence="6" id="KW-0325">Glycoprotein</keyword>
<evidence type="ECO:0000256" key="4">
    <source>
        <dbReference type="ARBA" id="ARBA00022729"/>
    </source>
</evidence>
<dbReference type="InterPro" id="IPR051563">
    <property type="entry name" value="Glycosyl_Hydrolase_51"/>
</dbReference>
<dbReference type="Pfam" id="PF22848">
    <property type="entry name" value="ASD1_dom"/>
    <property type="match status" value="1"/>
</dbReference>
<dbReference type="PANTHER" id="PTHR31776:SF0">
    <property type="entry name" value="ALPHA-L-ARABINOFURANOSIDASE 1"/>
    <property type="match status" value="1"/>
</dbReference>
<dbReference type="InterPro" id="IPR010720">
    <property type="entry name" value="Alpha-L-AF_C"/>
</dbReference>
<reference evidence="9 11" key="1">
    <citation type="submission" date="2018-08" db="EMBL/GenBank/DDBJ databases">
        <title>The first complete genome of Treponema rectale (CHPAT), a commensal spirochete of the bovine rectum.</title>
        <authorList>
            <person name="Staton G.J."/>
            <person name="Clegg S.R."/>
            <person name="Carter S.D."/>
            <person name="Radford A.D."/>
            <person name="Darby A."/>
            <person name="Hall N."/>
            <person name="Birtles R.J."/>
            <person name="Evans N.J."/>
        </authorList>
    </citation>
    <scope>NUCLEOTIDE SEQUENCE [LARGE SCALE GENOMIC DNA]</scope>
    <source>
        <strain evidence="9 11">CHPA</strain>
    </source>
</reference>
<dbReference type="AlphaFoldDB" id="A0A840SAP1"/>
<evidence type="ECO:0000256" key="5">
    <source>
        <dbReference type="ARBA" id="ARBA00022801"/>
    </source>
</evidence>
<evidence type="ECO:0000313" key="9">
    <source>
        <dbReference type="EMBL" id="QOS40411.1"/>
    </source>
</evidence>
<accession>A0A840SAP1</accession>
<dbReference type="InterPro" id="IPR013780">
    <property type="entry name" value="Glyco_hydro_b"/>
</dbReference>
<dbReference type="EC" id="3.2.1.55" evidence="3"/>
<dbReference type="InterPro" id="IPR017853">
    <property type="entry name" value="GH"/>
</dbReference>
<dbReference type="SMART" id="SM00813">
    <property type="entry name" value="Alpha-L-AF_C"/>
    <property type="match status" value="1"/>
</dbReference>
<organism evidence="8 10">
    <name type="scientific">Treponema rectale</name>
    <dbReference type="NCBI Taxonomy" id="744512"/>
    <lineage>
        <taxon>Bacteria</taxon>
        <taxon>Pseudomonadati</taxon>
        <taxon>Spirochaetota</taxon>
        <taxon>Spirochaetia</taxon>
        <taxon>Spirochaetales</taxon>
        <taxon>Treponemataceae</taxon>
        <taxon>Treponema</taxon>
    </lineage>
</organism>
<dbReference type="RefSeq" id="WP_184651309.1">
    <property type="nucleotide sequence ID" value="NZ_JACHFR010000001.1"/>
</dbReference>
<evidence type="ECO:0000313" key="10">
    <source>
        <dbReference type="Proteomes" id="UP000578697"/>
    </source>
</evidence>
<dbReference type="KEGG" id="trc:DYE49_08060"/>
<dbReference type="EMBL" id="JACHFR010000001">
    <property type="protein sequence ID" value="MBB5217865.1"/>
    <property type="molecule type" value="Genomic_DNA"/>
</dbReference>
<dbReference type="GO" id="GO:0046556">
    <property type="term" value="F:alpha-L-arabinofuranosidase activity"/>
    <property type="evidence" value="ECO:0007669"/>
    <property type="project" value="UniProtKB-EC"/>
</dbReference>
<dbReference type="InterPro" id="IPR055235">
    <property type="entry name" value="ASD1_cat"/>
</dbReference>
<comment type="similarity">
    <text evidence="2">Belongs to the glycosyl hydrolase 51 family.</text>
</comment>
<dbReference type="GO" id="GO:0046373">
    <property type="term" value="P:L-arabinose metabolic process"/>
    <property type="evidence" value="ECO:0007669"/>
    <property type="project" value="InterPro"/>
</dbReference>
<dbReference type="SUPFAM" id="SSF49785">
    <property type="entry name" value="Galactose-binding domain-like"/>
    <property type="match status" value="1"/>
</dbReference>
<dbReference type="PANTHER" id="PTHR31776">
    <property type="entry name" value="ALPHA-L-ARABINOFURANOSIDASE 1"/>
    <property type="match status" value="1"/>
</dbReference>